<sequence length="243" mass="26852">MITFHIITLFPEAIEAYLRASILGRAEKRGVLKFNLVNLRPFGLGRHRVVDNSPYGGGAGMVIKIEPMYRAIQSIKRKLKASAKGGSASGGNSSRLRPATDGQSKLLKARTILFSTRGKVFDQKAARRLARYDHLILIAGRYEGVDERVARYVADEEISIGEFVLSGGELPALVVTEAVARHIPGVLGKQESLEEWKGSYPVYTKPEAFVPDSRRKGTAWRVPKVLLSGNHKNIAAWRQKMGK</sequence>
<dbReference type="Pfam" id="PF01746">
    <property type="entry name" value="tRNA_m1G_MT"/>
    <property type="match status" value="1"/>
</dbReference>
<comment type="similarity">
    <text evidence="3 15">Belongs to the RNA methyltransferase TrmD family.</text>
</comment>
<dbReference type="InterPro" id="IPR023148">
    <property type="entry name" value="tRNA_m1G_MeTrfase_C_sf"/>
</dbReference>
<dbReference type="EC" id="2.1.1.228" evidence="5 15"/>
<evidence type="ECO:0000256" key="17">
    <source>
        <dbReference type="SAM" id="MobiDB-lite"/>
    </source>
</evidence>
<dbReference type="CDD" id="cd18080">
    <property type="entry name" value="TrmD-like"/>
    <property type="match status" value="1"/>
</dbReference>
<evidence type="ECO:0000256" key="12">
    <source>
        <dbReference type="ARBA" id="ARBA00029736"/>
    </source>
</evidence>
<keyword evidence="10 15" id="KW-0949">S-adenosyl-L-methionine</keyword>
<reference evidence="19 20" key="1">
    <citation type="submission" date="2017-09" db="EMBL/GenBank/DDBJ databases">
        <title>Depth-based differentiation of microbial function through sediment-hosted aquifers and enrichment of novel symbionts in the deep terrestrial subsurface.</title>
        <authorList>
            <person name="Probst A.J."/>
            <person name="Ladd B."/>
            <person name="Jarett J.K."/>
            <person name="Geller-Mcgrath D.E."/>
            <person name="Sieber C.M."/>
            <person name="Emerson J.B."/>
            <person name="Anantharaman K."/>
            <person name="Thomas B.C."/>
            <person name="Malmstrom R."/>
            <person name="Stieglmeier M."/>
            <person name="Klingl A."/>
            <person name="Woyke T."/>
            <person name="Ryan C.M."/>
            <person name="Banfield J.F."/>
        </authorList>
    </citation>
    <scope>NUCLEOTIDE SEQUENCE [LARGE SCALE GENOMIC DNA]</scope>
    <source>
        <strain evidence="19">CG23_combo_of_CG06-09_8_20_14_all_54_14</strain>
    </source>
</reference>
<protein>
    <recommendedName>
        <fullName evidence="6 15">tRNA (guanine-N(1)-)-methyltransferase</fullName>
        <ecNumber evidence="5 15">2.1.1.228</ecNumber>
    </recommendedName>
    <alternativeName>
        <fullName evidence="12 15">M1G-methyltransferase</fullName>
    </alternativeName>
    <alternativeName>
        <fullName evidence="13 15">tRNA [GM37] methyltransferase</fullName>
    </alternativeName>
</protein>
<evidence type="ECO:0000256" key="5">
    <source>
        <dbReference type="ARBA" id="ARBA00012807"/>
    </source>
</evidence>
<feature type="region of interest" description="Disordered" evidence="17">
    <location>
        <begin position="83"/>
        <end position="102"/>
    </location>
</feature>
<dbReference type="GO" id="GO:0005829">
    <property type="term" value="C:cytosol"/>
    <property type="evidence" value="ECO:0007669"/>
    <property type="project" value="TreeGrafter"/>
</dbReference>
<keyword evidence="9 15" id="KW-0808">Transferase</keyword>
<proteinExistence type="inferred from homology"/>
<dbReference type="GO" id="GO:0052906">
    <property type="term" value="F:tRNA (guanine(37)-N1)-methyltransferase activity"/>
    <property type="evidence" value="ECO:0007669"/>
    <property type="project" value="UniProtKB-UniRule"/>
</dbReference>
<evidence type="ECO:0000256" key="8">
    <source>
        <dbReference type="ARBA" id="ARBA00022603"/>
    </source>
</evidence>
<dbReference type="EMBL" id="PCRZ01000029">
    <property type="protein sequence ID" value="PIP29899.1"/>
    <property type="molecule type" value="Genomic_DNA"/>
</dbReference>
<dbReference type="Gene3D" id="3.40.1280.10">
    <property type="match status" value="1"/>
</dbReference>
<feature type="domain" description="tRNA methyltransferase TRMD/TRM10-type" evidence="18">
    <location>
        <begin position="3"/>
        <end position="240"/>
    </location>
</feature>
<dbReference type="GO" id="GO:0002939">
    <property type="term" value="P:tRNA N1-guanine methylation"/>
    <property type="evidence" value="ECO:0007669"/>
    <property type="project" value="TreeGrafter"/>
</dbReference>
<evidence type="ECO:0000256" key="11">
    <source>
        <dbReference type="ARBA" id="ARBA00022694"/>
    </source>
</evidence>
<comment type="catalytic activity">
    <reaction evidence="14 15">
        <text>guanosine(37) in tRNA + S-adenosyl-L-methionine = N(1)-methylguanosine(37) in tRNA + S-adenosyl-L-homocysteine + H(+)</text>
        <dbReference type="Rhea" id="RHEA:36899"/>
        <dbReference type="Rhea" id="RHEA-COMP:10145"/>
        <dbReference type="Rhea" id="RHEA-COMP:10147"/>
        <dbReference type="ChEBI" id="CHEBI:15378"/>
        <dbReference type="ChEBI" id="CHEBI:57856"/>
        <dbReference type="ChEBI" id="CHEBI:59789"/>
        <dbReference type="ChEBI" id="CHEBI:73542"/>
        <dbReference type="ChEBI" id="CHEBI:74269"/>
        <dbReference type="EC" id="2.1.1.228"/>
    </reaction>
</comment>
<evidence type="ECO:0000313" key="20">
    <source>
        <dbReference type="Proteomes" id="UP000228812"/>
    </source>
</evidence>
<keyword evidence="7 15" id="KW-0963">Cytoplasm</keyword>
<comment type="subcellular location">
    <subcellularLocation>
        <location evidence="2 15">Cytoplasm</location>
    </subcellularLocation>
</comment>
<evidence type="ECO:0000256" key="13">
    <source>
        <dbReference type="ARBA" id="ARBA00033392"/>
    </source>
</evidence>
<keyword evidence="11 15" id="KW-0819">tRNA processing</keyword>
<dbReference type="AlphaFoldDB" id="A0A2G9Z9P0"/>
<name>A0A2G9Z9P0_9BACT</name>
<feature type="binding site" evidence="15 16">
    <location>
        <position position="140"/>
    </location>
    <ligand>
        <name>S-adenosyl-L-methionine</name>
        <dbReference type="ChEBI" id="CHEBI:59789"/>
    </ligand>
</feature>
<dbReference type="InterPro" id="IPR029028">
    <property type="entry name" value="Alpha/beta_knot_MTases"/>
</dbReference>
<dbReference type="SUPFAM" id="SSF75217">
    <property type="entry name" value="alpha/beta knot"/>
    <property type="match status" value="1"/>
</dbReference>
<evidence type="ECO:0000256" key="4">
    <source>
        <dbReference type="ARBA" id="ARBA00011738"/>
    </source>
</evidence>
<comment type="caution">
    <text evidence="19">The sequence shown here is derived from an EMBL/GenBank/DDBJ whole genome shotgun (WGS) entry which is preliminary data.</text>
</comment>
<evidence type="ECO:0000256" key="7">
    <source>
        <dbReference type="ARBA" id="ARBA00022490"/>
    </source>
</evidence>
<keyword evidence="8 15" id="KW-0489">Methyltransferase</keyword>
<evidence type="ECO:0000259" key="18">
    <source>
        <dbReference type="Pfam" id="PF01746"/>
    </source>
</evidence>
<feature type="binding site" evidence="16">
    <location>
        <begin position="160"/>
        <end position="165"/>
    </location>
    <ligand>
        <name>S-adenosyl-L-methionine</name>
        <dbReference type="ChEBI" id="CHEBI:59789"/>
    </ligand>
</feature>
<accession>A0A2G9Z9P0</accession>
<evidence type="ECO:0000256" key="6">
    <source>
        <dbReference type="ARBA" id="ARBA00014679"/>
    </source>
</evidence>
<evidence type="ECO:0000256" key="10">
    <source>
        <dbReference type="ARBA" id="ARBA00022691"/>
    </source>
</evidence>
<evidence type="ECO:0000256" key="9">
    <source>
        <dbReference type="ARBA" id="ARBA00022679"/>
    </source>
</evidence>
<evidence type="ECO:0000313" key="19">
    <source>
        <dbReference type="EMBL" id="PIP29899.1"/>
    </source>
</evidence>
<evidence type="ECO:0000256" key="15">
    <source>
        <dbReference type="HAMAP-Rule" id="MF_00605"/>
    </source>
</evidence>
<evidence type="ECO:0000256" key="1">
    <source>
        <dbReference type="ARBA" id="ARBA00002634"/>
    </source>
</evidence>
<evidence type="ECO:0000256" key="14">
    <source>
        <dbReference type="ARBA" id="ARBA00047783"/>
    </source>
</evidence>
<comment type="function">
    <text evidence="1 15">Specifically methylates guanosine-37 in various tRNAs.</text>
</comment>
<dbReference type="HAMAP" id="MF_00605">
    <property type="entry name" value="TrmD"/>
    <property type="match status" value="1"/>
</dbReference>
<dbReference type="InterPro" id="IPR002649">
    <property type="entry name" value="tRNA_m1G_MeTrfase_TrmD"/>
</dbReference>
<comment type="subunit">
    <text evidence="4 15">Homodimer.</text>
</comment>
<dbReference type="InterPro" id="IPR016009">
    <property type="entry name" value="tRNA_MeTrfase_TRMD/TRM10"/>
</dbReference>
<evidence type="ECO:0000256" key="3">
    <source>
        <dbReference type="ARBA" id="ARBA00007630"/>
    </source>
</evidence>
<dbReference type="Proteomes" id="UP000228812">
    <property type="component" value="Unassembled WGS sequence"/>
</dbReference>
<dbReference type="NCBIfam" id="NF000648">
    <property type="entry name" value="PRK00026.1"/>
    <property type="match status" value="1"/>
</dbReference>
<evidence type="ECO:0000256" key="2">
    <source>
        <dbReference type="ARBA" id="ARBA00004496"/>
    </source>
</evidence>
<dbReference type="PIRSF" id="PIRSF000386">
    <property type="entry name" value="tRNA_mtase"/>
    <property type="match status" value="1"/>
</dbReference>
<organism evidence="19 20">
    <name type="scientific">Candidatus Jorgensenbacteria bacterium CG23_combo_of_CG06-09_8_20_14_all_54_14</name>
    <dbReference type="NCBI Taxonomy" id="1974595"/>
    <lineage>
        <taxon>Bacteria</taxon>
        <taxon>Candidatus Joergenseniibacteriota</taxon>
    </lineage>
</organism>
<dbReference type="InterPro" id="IPR029026">
    <property type="entry name" value="tRNA_m1G_MTases_N"/>
</dbReference>
<dbReference type="PANTHER" id="PTHR46417">
    <property type="entry name" value="TRNA (GUANINE-N(1)-)-METHYLTRANSFERASE"/>
    <property type="match status" value="1"/>
</dbReference>
<evidence type="ECO:0000256" key="16">
    <source>
        <dbReference type="PIRSR" id="PIRSR000386-1"/>
    </source>
</evidence>
<dbReference type="Gene3D" id="1.10.1270.20">
    <property type="entry name" value="tRNA(m1g37)methyltransferase, domain 2"/>
    <property type="match status" value="1"/>
</dbReference>
<feature type="compositionally biased region" description="Low complexity" evidence="17">
    <location>
        <begin position="83"/>
        <end position="97"/>
    </location>
</feature>
<dbReference type="PANTHER" id="PTHR46417:SF1">
    <property type="entry name" value="TRNA (GUANINE-N(1)-)-METHYLTRANSFERASE"/>
    <property type="match status" value="1"/>
</dbReference>
<gene>
    <name evidence="15" type="primary">trmD</name>
    <name evidence="19" type="ORF">COX26_01665</name>
</gene>
<comment type="caution">
    <text evidence="15">Lacks conserved residue(s) required for the propagation of feature annotation.</text>
</comment>